<dbReference type="Gene3D" id="2.60.40.10">
    <property type="entry name" value="Immunoglobulins"/>
    <property type="match status" value="1"/>
</dbReference>
<sequence length="467" mass="51532">MTIEDCNIRESQSEVPVTSAALISVLGVFLILSLMINVITLTVCYCKRKGKNCQSSQEQELSSVNPHWYPPFTLPGLTVQYIISVGTDQRYLNDSITNYTYCPMNPTNKQYLFNITTTNKAGNGSTSNITVGFQLSLNFQSIYQEHLTYHMNNNWRLHYLLSADQLCTGVSVVNITVTGCTVGSSSSTCYSSTNVSTSSSSYNNISLAVIINLPSREILNTNIILYYKNGAIFQNNTITISTYDLQHIAVVNITFNKVCLQFEFVNGSTTNSIYIHITNYEEPVHLPVYYNISRNDQLNFTQCITNIPAGNNLTLYACESMEDCTTNPAAVITGIVIPALVSSTMLTSYLSSHKDTLGSTSDPISYSSSFLLMYTSTTTVSSTVSSTMMIEDCNIRESQSEIPVTSGSQEQELSSVNPQYENVHLPVPQSELSMKECAAYGVVEDASISFTIVPVTQYRSTTIFANI</sequence>
<reference evidence="2" key="1">
    <citation type="submission" date="2017-05" db="UniProtKB">
        <authorList>
            <consortium name="EnsemblMetazoa"/>
        </authorList>
    </citation>
    <scope>IDENTIFICATION</scope>
</reference>
<keyword evidence="1" id="KW-0472">Membrane</keyword>
<keyword evidence="1" id="KW-0812">Transmembrane</keyword>
<feature type="transmembrane region" description="Helical" evidence="1">
    <location>
        <begin position="20"/>
        <end position="46"/>
    </location>
</feature>
<protein>
    <submittedName>
        <fullName evidence="2">Uncharacterized protein</fullName>
    </submittedName>
</protein>
<keyword evidence="1" id="KW-1133">Transmembrane helix</keyword>
<accession>A0A1X7TWN0</accession>
<proteinExistence type="predicted"/>
<organism evidence="2">
    <name type="scientific">Amphimedon queenslandica</name>
    <name type="common">Sponge</name>
    <dbReference type="NCBI Taxonomy" id="400682"/>
    <lineage>
        <taxon>Eukaryota</taxon>
        <taxon>Metazoa</taxon>
        <taxon>Porifera</taxon>
        <taxon>Demospongiae</taxon>
        <taxon>Heteroscleromorpha</taxon>
        <taxon>Haplosclerida</taxon>
        <taxon>Niphatidae</taxon>
        <taxon>Amphimedon</taxon>
    </lineage>
</organism>
<dbReference type="InterPro" id="IPR013783">
    <property type="entry name" value="Ig-like_fold"/>
</dbReference>
<evidence type="ECO:0000313" key="2">
    <source>
        <dbReference type="EnsemblMetazoa" id="Aqu2.1.19356_001"/>
    </source>
</evidence>
<evidence type="ECO:0000256" key="1">
    <source>
        <dbReference type="SAM" id="Phobius"/>
    </source>
</evidence>
<dbReference type="AlphaFoldDB" id="A0A1X7TWN0"/>
<dbReference type="EnsemblMetazoa" id="Aqu2.1.19356_001">
    <property type="protein sequence ID" value="Aqu2.1.19356_001"/>
    <property type="gene ID" value="Aqu2.1.19356"/>
</dbReference>
<dbReference type="InParanoid" id="A0A1X7TWN0"/>
<name>A0A1X7TWN0_AMPQE</name>